<dbReference type="OrthoDB" id="5874367at2759"/>
<evidence type="ECO:0000313" key="4">
    <source>
        <dbReference type="Proteomes" id="UP000053766"/>
    </source>
</evidence>
<evidence type="ECO:0000313" key="3">
    <source>
        <dbReference type="EMBL" id="KJH45183.1"/>
    </source>
</evidence>
<feature type="compositionally biased region" description="Polar residues" evidence="1">
    <location>
        <begin position="174"/>
        <end position="189"/>
    </location>
</feature>
<gene>
    <name evidence="3" type="ORF">DICVIV_08763</name>
</gene>
<feature type="transmembrane region" description="Helical" evidence="2">
    <location>
        <begin position="6"/>
        <end position="28"/>
    </location>
</feature>
<organism evidence="3 4">
    <name type="scientific">Dictyocaulus viviparus</name>
    <name type="common">Bovine lungworm</name>
    <dbReference type="NCBI Taxonomy" id="29172"/>
    <lineage>
        <taxon>Eukaryota</taxon>
        <taxon>Metazoa</taxon>
        <taxon>Ecdysozoa</taxon>
        <taxon>Nematoda</taxon>
        <taxon>Chromadorea</taxon>
        <taxon>Rhabditida</taxon>
        <taxon>Rhabditina</taxon>
        <taxon>Rhabditomorpha</taxon>
        <taxon>Strongyloidea</taxon>
        <taxon>Metastrongylidae</taxon>
        <taxon>Dictyocaulus</taxon>
    </lineage>
</organism>
<protein>
    <submittedName>
        <fullName evidence="3">Uncharacterized protein</fullName>
    </submittedName>
</protein>
<feature type="transmembrane region" description="Helical" evidence="2">
    <location>
        <begin position="40"/>
        <end position="62"/>
    </location>
</feature>
<dbReference type="STRING" id="29172.A0A0D8XKQ8"/>
<sequence>MTFLKVFVGFVVHMLCFLCVFALFMASIIRPLTRYASTDVVVITLLFLLLFNIIACFCLWIHRAPQHPGGFSRIVRSTRILSTITTVYNLILSFIYCFRPPIIRNQALEFEKKVDVTPVGYQSSEELIKQSKEQNEKRDRQEKKPIDFIDQLPSRISEQKLSGGTSGADRHQASLPTQIPTKQKTAQSDKQMKKTDAEGLYENLEVPPKIYRQLTAFVVFSKLGRFRILSKPGNLEKHHSYSKIDSTMRAYYGYYWRPIPSCDKITL</sequence>
<evidence type="ECO:0000256" key="2">
    <source>
        <dbReference type="SAM" id="Phobius"/>
    </source>
</evidence>
<keyword evidence="2" id="KW-0472">Membrane</keyword>
<name>A0A0D8XKQ8_DICVI</name>
<evidence type="ECO:0000256" key="1">
    <source>
        <dbReference type="SAM" id="MobiDB-lite"/>
    </source>
</evidence>
<dbReference type="EMBL" id="KN716421">
    <property type="protein sequence ID" value="KJH45183.1"/>
    <property type="molecule type" value="Genomic_DNA"/>
</dbReference>
<dbReference type="AlphaFoldDB" id="A0A0D8XKQ8"/>
<feature type="transmembrane region" description="Helical" evidence="2">
    <location>
        <begin position="74"/>
        <end position="98"/>
    </location>
</feature>
<reference evidence="3 4" key="1">
    <citation type="submission" date="2013-11" db="EMBL/GenBank/DDBJ databases">
        <title>Draft genome of the bovine lungworm Dictyocaulus viviparus.</title>
        <authorList>
            <person name="Mitreva M."/>
        </authorList>
    </citation>
    <scope>NUCLEOTIDE SEQUENCE [LARGE SCALE GENOMIC DNA]</scope>
    <source>
        <strain evidence="3 4">HannoverDv2000</strain>
    </source>
</reference>
<keyword evidence="2" id="KW-0812">Transmembrane</keyword>
<dbReference type="Proteomes" id="UP000053766">
    <property type="component" value="Unassembled WGS sequence"/>
</dbReference>
<reference evidence="4" key="2">
    <citation type="journal article" date="2016" name="Sci. Rep.">
        <title>Dictyocaulus viviparus genome, variome and transcriptome elucidate lungworm biology and support future intervention.</title>
        <authorList>
            <person name="McNulty S.N."/>
            <person name="Strube C."/>
            <person name="Rosa B.A."/>
            <person name="Martin J.C."/>
            <person name="Tyagi R."/>
            <person name="Choi Y.J."/>
            <person name="Wang Q."/>
            <person name="Hallsworth Pepin K."/>
            <person name="Zhang X."/>
            <person name="Ozersky P."/>
            <person name="Wilson R.K."/>
            <person name="Sternberg P.W."/>
            <person name="Gasser R.B."/>
            <person name="Mitreva M."/>
        </authorList>
    </citation>
    <scope>NUCLEOTIDE SEQUENCE [LARGE SCALE GENOMIC DNA]</scope>
    <source>
        <strain evidence="4">HannoverDv2000</strain>
    </source>
</reference>
<proteinExistence type="predicted"/>
<keyword evidence="4" id="KW-1185">Reference proteome</keyword>
<accession>A0A0D8XKQ8</accession>
<keyword evidence="2" id="KW-1133">Transmembrane helix</keyword>
<feature type="region of interest" description="Disordered" evidence="1">
    <location>
        <begin position="159"/>
        <end position="190"/>
    </location>
</feature>